<feature type="repeat" description="WD" evidence="4">
    <location>
        <begin position="388"/>
        <end position="430"/>
    </location>
</feature>
<dbReference type="Gene3D" id="2.130.10.10">
    <property type="entry name" value="YVTN repeat-like/Quinoprotein amine dehydrogenase"/>
    <property type="match status" value="2"/>
</dbReference>
<dbReference type="PRINTS" id="PR00320">
    <property type="entry name" value="GPROTEINBRPT"/>
</dbReference>
<dbReference type="SUPFAM" id="SSF50978">
    <property type="entry name" value="WD40 repeat-like"/>
    <property type="match status" value="1"/>
</dbReference>
<dbReference type="Pfam" id="PF00400">
    <property type="entry name" value="WD40"/>
    <property type="match status" value="3"/>
</dbReference>
<keyword evidence="2 4" id="KW-0853">WD repeat</keyword>
<dbReference type="InterPro" id="IPR036322">
    <property type="entry name" value="WD40_repeat_dom_sf"/>
</dbReference>
<evidence type="ECO:0000256" key="4">
    <source>
        <dbReference type="PROSITE-ProRule" id="PRU00221"/>
    </source>
</evidence>
<feature type="compositionally biased region" description="Polar residues" evidence="5">
    <location>
        <begin position="43"/>
        <end position="56"/>
    </location>
</feature>
<keyword evidence="7" id="KW-1185">Reference proteome</keyword>
<dbReference type="InterPro" id="IPR001680">
    <property type="entry name" value="WD40_rpt"/>
</dbReference>
<evidence type="ECO:0000256" key="3">
    <source>
        <dbReference type="ARBA" id="ARBA00022737"/>
    </source>
</evidence>
<dbReference type="AlphaFoldDB" id="A0A4P9Y143"/>
<dbReference type="PANTHER" id="PTHR14091">
    <property type="entry name" value="PERIODIC TRYPTOPHAN PROTEIN 1"/>
    <property type="match status" value="1"/>
</dbReference>
<dbReference type="PROSITE" id="PS50294">
    <property type="entry name" value="WD_REPEATS_REGION"/>
    <property type="match status" value="2"/>
</dbReference>
<feature type="repeat" description="WD" evidence="4">
    <location>
        <begin position="259"/>
        <end position="301"/>
    </location>
</feature>
<dbReference type="GO" id="GO:0005634">
    <property type="term" value="C:nucleus"/>
    <property type="evidence" value="ECO:0007669"/>
    <property type="project" value="TreeGrafter"/>
</dbReference>
<name>A0A4P9Y143_9FUNG</name>
<feature type="compositionally biased region" description="Acidic residues" evidence="5">
    <location>
        <begin position="500"/>
        <end position="525"/>
    </location>
</feature>
<dbReference type="Proteomes" id="UP000267251">
    <property type="component" value="Unassembled WGS sequence"/>
</dbReference>
<protein>
    <submittedName>
        <fullName evidence="6">WD40-repeat-containing domain protein</fullName>
    </submittedName>
</protein>
<reference evidence="7" key="1">
    <citation type="journal article" date="2018" name="Nat. Microbiol.">
        <title>Leveraging single-cell genomics to expand the fungal tree of life.</title>
        <authorList>
            <person name="Ahrendt S.R."/>
            <person name="Quandt C.A."/>
            <person name="Ciobanu D."/>
            <person name="Clum A."/>
            <person name="Salamov A."/>
            <person name="Andreopoulos B."/>
            <person name="Cheng J.F."/>
            <person name="Woyke T."/>
            <person name="Pelin A."/>
            <person name="Henrissat B."/>
            <person name="Reynolds N.K."/>
            <person name="Benny G.L."/>
            <person name="Smith M.E."/>
            <person name="James T.Y."/>
            <person name="Grigoriev I.V."/>
        </authorList>
    </citation>
    <scope>NUCLEOTIDE SEQUENCE [LARGE SCALE GENOMIC DNA]</scope>
</reference>
<keyword evidence="1" id="KW-0597">Phosphoprotein</keyword>
<dbReference type="InterPro" id="IPR020472">
    <property type="entry name" value="WD40_PAC1"/>
</dbReference>
<dbReference type="GO" id="GO:0006364">
    <property type="term" value="P:rRNA processing"/>
    <property type="evidence" value="ECO:0007669"/>
    <property type="project" value="InterPro"/>
</dbReference>
<dbReference type="PANTHER" id="PTHR14091:SF0">
    <property type="entry name" value="PERIODIC TRYPTOPHAN PROTEIN 1 HOMOLOG"/>
    <property type="match status" value="1"/>
</dbReference>
<feature type="region of interest" description="Disordered" evidence="5">
    <location>
        <begin position="74"/>
        <end position="96"/>
    </location>
</feature>
<dbReference type="PROSITE" id="PS50082">
    <property type="entry name" value="WD_REPEATS_2"/>
    <property type="match status" value="3"/>
</dbReference>
<proteinExistence type="predicted"/>
<dbReference type="InterPro" id="IPR015943">
    <property type="entry name" value="WD40/YVTN_repeat-like_dom_sf"/>
</dbReference>
<organism evidence="6 7">
    <name type="scientific">Piptocephalis cylindrospora</name>
    <dbReference type="NCBI Taxonomy" id="1907219"/>
    <lineage>
        <taxon>Eukaryota</taxon>
        <taxon>Fungi</taxon>
        <taxon>Fungi incertae sedis</taxon>
        <taxon>Zoopagomycota</taxon>
        <taxon>Zoopagomycotina</taxon>
        <taxon>Zoopagomycetes</taxon>
        <taxon>Zoopagales</taxon>
        <taxon>Piptocephalidaceae</taxon>
        <taxon>Piptocephalis</taxon>
    </lineage>
</organism>
<dbReference type="SMART" id="SM00320">
    <property type="entry name" value="WD40"/>
    <property type="match status" value="5"/>
</dbReference>
<dbReference type="EMBL" id="KZ988659">
    <property type="protein sequence ID" value="RKP11781.1"/>
    <property type="molecule type" value="Genomic_DNA"/>
</dbReference>
<evidence type="ECO:0000256" key="1">
    <source>
        <dbReference type="ARBA" id="ARBA00022553"/>
    </source>
</evidence>
<keyword evidence="3" id="KW-0677">Repeat</keyword>
<dbReference type="InterPro" id="IPR044285">
    <property type="entry name" value="PWP1"/>
</dbReference>
<feature type="region of interest" description="Disordered" evidence="5">
    <location>
        <begin position="231"/>
        <end position="255"/>
    </location>
</feature>
<evidence type="ECO:0000313" key="6">
    <source>
        <dbReference type="EMBL" id="RKP11781.1"/>
    </source>
</evidence>
<gene>
    <name evidence="6" type="ORF">BJ684DRAFT_21642</name>
</gene>
<feature type="region of interest" description="Disordered" evidence="5">
    <location>
        <begin position="39"/>
        <end position="62"/>
    </location>
</feature>
<evidence type="ECO:0000256" key="2">
    <source>
        <dbReference type="ARBA" id="ARBA00022574"/>
    </source>
</evidence>
<feature type="region of interest" description="Disordered" evidence="5">
    <location>
        <begin position="476"/>
        <end position="525"/>
    </location>
</feature>
<dbReference type="PROSITE" id="PS00678">
    <property type="entry name" value="WD_REPEATS_1"/>
    <property type="match status" value="2"/>
</dbReference>
<sequence>MISAIAWVRKGAAKETPKKFEMDEHEYARLSEKLLTARADLDSAQNMQDPTEQMQVDSEPIDPDLAEFDLENYDAPASTNTDPAIQDEDEDEAQGSSASIFGNLRGLTYHGSNQEDPYVTLKDEADTEAAEEEAQDLRILPSDNLILSARTEDDISHVEVYVYEAADDNLYVHHDLMLPAFPLCVEWLGSAPSSSSSLTQGSFVAVGTFDPEIEIWDLDVMDAMYPVAILGEKTSPAPPGPGPKKGKRSKKTLGPAISSTHHTDAIMSLAWNTAHPHLLASSSADTTVKLWDLNSSTCAHSFNHHTGKVQTVAWNPVQSTVLLTASYDRSVQCLDSRTPDTLTTFSLSSDPETARWDPHQPAHFYVATEDGIVRAWDLRQPSSPLWTLHAHDSPVSALDINPRIPGCLVTGGVDKLVKIWDIADGKPSMVLSRDLGAGKVFTAAFCPDAPQHLAVAGSQGRLNVWDMSGNPGARRAFGSRATWSSEPAQEEKNPIALADADQDMDSDDEGNEALDPMGDDSAEDV</sequence>
<accession>A0A4P9Y143</accession>
<dbReference type="OrthoDB" id="270624at2759"/>
<evidence type="ECO:0000256" key="5">
    <source>
        <dbReference type="SAM" id="MobiDB-lite"/>
    </source>
</evidence>
<feature type="repeat" description="WD" evidence="4">
    <location>
        <begin position="302"/>
        <end position="344"/>
    </location>
</feature>
<dbReference type="InterPro" id="IPR019775">
    <property type="entry name" value="WD40_repeat_CS"/>
</dbReference>
<evidence type="ECO:0000313" key="7">
    <source>
        <dbReference type="Proteomes" id="UP000267251"/>
    </source>
</evidence>